<protein>
    <submittedName>
        <fullName evidence="1">Uncharacterized protein</fullName>
    </submittedName>
</protein>
<evidence type="ECO:0000313" key="2">
    <source>
        <dbReference type="Proteomes" id="UP001223501"/>
    </source>
</evidence>
<proteinExistence type="predicted"/>
<name>A0ABY8VA14_9FLAO</name>
<gene>
    <name evidence="1" type="ORF">OBA43_05295</name>
</gene>
<sequence>MENEKEKNKLLKRYEKVCKELESLAWKEYEQGFGTQRRANTSRKCDGLAIEKRNLRNRLFNEFNIEI</sequence>
<reference evidence="1 2" key="1">
    <citation type="submission" date="2022-09" db="EMBL/GenBank/DDBJ databases">
        <title>Whole genome sequencing analysis of tet(X)-positive Empedobacter falsenii YWS9-3.</title>
        <authorList>
            <person name="Chen C."/>
            <person name="Lv Y.-L."/>
        </authorList>
    </citation>
    <scope>NUCLEOTIDE SEQUENCE [LARGE SCALE GENOMIC DNA]</scope>
    <source>
        <strain evidence="1 2">YWS9-3_T</strain>
    </source>
</reference>
<organism evidence="1 2">
    <name type="scientific">Empedobacter falsenii</name>
    <dbReference type="NCBI Taxonomy" id="343874"/>
    <lineage>
        <taxon>Bacteria</taxon>
        <taxon>Pseudomonadati</taxon>
        <taxon>Bacteroidota</taxon>
        <taxon>Flavobacteriia</taxon>
        <taxon>Flavobacteriales</taxon>
        <taxon>Weeksellaceae</taxon>
        <taxon>Empedobacter</taxon>
    </lineage>
</organism>
<dbReference type="RefSeq" id="WP_284584075.1">
    <property type="nucleotide sequence ID" value="NZ_CP106831.1"/>
</dbReference>
<evidence type="ECO:0000313" key="1">
    <source>
        <dbReference type="EMBL" id="WIH98343.1"/>
    </source>
</evidence>
<dbReference type="Proteomes" id="UP001223501">
    <property type="component" value="Chromosome"/>
</dbReference>
<dbReference type="EMBL" id="CP106831">
    <property type="protein sequence ID" value="WIH98343.1"/>
    <property type="molecule type" value="Genomic_DNA"/>
</dbReference>
<keyword evidence="2" id="KW-1185">Reference proteome</keyword>
<accession>A0ABY8VA14</accession>